<dbReference type="PANTHER" id="PTHR23028:SF53">
    <property type="entry name" value="ACYL_TRANSF_3 DOMAIN-CONTAINING PROTEIN"/>
    <property type="match status" value="1"/>
</dbReference>
<dbReference type="InterPro" id="IPR043968">
    <property type="entry name" value="SGNH"/>
</dbReference>
<feature type="domain" description="SGNH" evidence="3">
    <location>
        <begin position="488"/>
        <end position="697"/>
    </location>
</feature>
<evidence type="ECO:0000259" key="3">
    <source>
        <dbReference type="Pfam" id="PF19040"/>
    </source>
</evidence>
<keyword evidence="1" id="KW-1133">Transmembrane helix</keyword>
<dbReference type="EMBL" id="LN885086">
    <property type="protein sequence ID" value="CUQ67408.1"/>
    <property type="molecule type" value="Genomic_DNA"/>
</dbReference>
<gene>
    <name evidence="4" type="ORF">NITINOP_2436</name>
</gene>
<dbReference type="InterPro" id="IPR002656">
    <property type="entry name" value="Acyl_transf_3_dom"/>
</dbReference>
<feature type="transmembrane region" description="Helical" evidence="1">
    <location>
        <begin position="401"/>
        <end position="424"/>
    </location>
</feature>
<dbReference type="Pfam" id="PF01757">
    <property type="entry name" value="Acyl_transf_3"/>
    <property type="match status" value="1"/>
</dbReference>
<dbReference type="Proteomes" id="UP000066284">
    <property type="component" value="Chromosome 1"/>
</dbReference>
<feature type="transmembrane region" description="Helical" evidence="1">
    <location>
        <begin position="245"/>
        <end position="265"/>
    </location>
</feature>
<feature type="transmembrane region" description="Helical" evidence="1">
    <location>
        <begin position="330"/>
        <end position="350"/>
    </location>
</feature>
<dbReference type="STRING" id="1715989.NITINOP_2436"/>
<proteinExistence type="predicted"/>
<sequence length="705" mass="79247">MVAEVRRPAISSGPCDDDKMPAQMFIESMSSAEKKRVGCLYQGGTRCLPGSAVSSIHCYRPEIDGLRALAVLPVILFHAGFETFRGGFVGVDIFFVISGYLITAIILKELQSGEFSLIKFYERRARRILPALFLVIFTCMPIAWFLLLPPSMKSFSESLVAVSIFASNILFWRTSGYFDPASELKPLLHTWSLSVEEQFYILFPLFLLFLSKMKRRFIAALFAVVLIISMGLAEKNVQIAQSAAFYLLPTRAWELLVGACLSCLVQDTGTARVRVGWLNEIVGSGGVLLILISIFAFDRQTPFPHYALLPTLGTSMVLLCATRDNNVGKLLGNSLWVGIGLISYSAYLWHQPLLAFVKYGAAGELPDTPLLVFAVVLSFALAYFSWKYVEVPCRVRNNFSRTAVFICSLGGSCFLLILGLLGHFTSGHQWRYSHQQTVFLDHFDNRFPDWKYAKRENWYANYRIECDLYDISRAWAGNETRLKREIPPHCFTRDKEKWPNAILIWGDSHAQQFYFGLKEVLPSTWQILQIASSGCKPSLLFDAESTDYCDNSNQLAIQTIMEAKPEVVLVGQEKSHNAAVMNQIADALIGHGVKKVIFVGPSPHWREGGLPVIVAFRLWNNVPLYTKVGLDQKILIRDKTIKEQFINTSNVKYISLVDYFCGPDGCRVYLGSDVREGITSYDYGHLTPVASLSFARDVLKSEILM</sequence>
<dbReference type="Pfam" id="PF19040">
    <property type="entry name" value="SGNH"/>
    <property type="match status" value="1"/>
</dbReference>
<keyword evidence="4" id="KW-0012">Acyltransferase</keyword>
<dbReference type="AlphaFoldDB" id="A0A0S4KVN2"/>
<keyword evidence="1" id="KW-0812">Transmembrane</keyword>
<evidence type="ECO:0000259" key="2">
    <source>
        <dbReference type="Pfam" id="PF01757"/>
    </source>
</evidence>
<feature type="transmembrane region" description="Helical" evidence="1">
    <location>
        <begin position="217"/>
        <end position="233"/>
    </location>
</feature>
<dbReference type="GO" id="GO:0016747">
    <property type="term" value="F:acyltransferase activity, transferring groups other than amino-acyl groups"/>
    <property type="evidence" value="ECO:0007669"/>
    <property type="project" value="InterPro"/>
</dbReference>
<feature type="transmembrane region" description="Helical" evidence="1">
    <location>
        <begin position="277"/>
        <end position="297"/>
    </location>
</feature>
<keyword evidence="1" id="KW-0472">Membrane</keyword>
<evidence type="ECO:0000256" key="1">
    <source>
        <dbReference type="SAM" id="Phobius"/>
    </source>
</evidence>
<evidence type="ECO:0000313" key="5">
    <source>
        <dbReference type="Proteomes" id="UP000066284"/>
    </source>
</evidence>
<organism evidence="4 5">
    <name type="scientific">Candidatus Nitrospira inopinata</name>
    <dbReference type="NCBI Taxonomy" id="1715989"/>
    <lineage>
        <taxon>Bacteria</taxon>
        <taxon>Pseudomonadati</taxon>
        <taxon>Nitrospirota</taxon>
        <taxon>Nitrospiria</taxon>
        <taxon>Nitrospirales</taxon>
        <taxon>Nitrospiraceae</taxon>
        <taxon>Nitrospira</taxon>
    </lineage>
</organism>
<dbReference type="GO" id="GO:0016020">
    <property type="term" value="C:membrane"/>
    <property type="evidence" value="ECO:0007669"/>
    <property type="project" value="TreeGrafter"/>
</dbReference>
<feature type="transmembrane region" description="Helical" evidence="1">
    <location>
        <begin position="87"/>
        <end position="107"/>
    </location>
</feature>
<accession>A0A0S4KVN2</accession>
<keyword evidence="4" id="KW-0808">Transferase</keyword>
<keyword evidence="5" id="KW-1185">Reference proteome</keyword>
<feature type="transmembrane region" description="Helical" evidence="1">
    <location>
        <begin position="128"/>
        <end position="147"/>
    </location>
</feature>
<feature type="transmembrane region" description="Helical" evidence="1">
    <location>
        <begin position="370"/>
        <end position="389"/>
    </location>
</feature>
<protein>
    <submittedName>
        <fullName evidence="4">Putative acyltransferase</fullName>
    </submittedName>
</protein>
<dbReference type="GO" id="GO:0009103">
    <property type="term" value="P:lipopolysaccharide biosynthetic process"/>
    <property type="evidence" value="ECO:0007669"/>
    <property type="project" value="TreeGrafter"/>
</dbReference>
<feature type="transmembrane region" description="Helical" evidence="1">
    <location>
        <begin position="188"/>
        <end position="210"/>
    </location>
</feature>
<dbReference type="InterPro" id="IPR050879">
    <property type="entry name" value="Acyltransferase_3"/>
</dbReference>
<dbReference type="PANTHER" id="PTHR23028">
    <property type="entry name" value="ACETYLTRANSFERASE"/>
    <property type="match status" value="1"/>
</dbReference>
<dbReference type="KEGG" id="nio:NITINOP_2436"/>
<feature type="domain" description="Acyltransferase 3" evidence="2">
    <location>
        <begin position="61"/>
        <end position="384"/>
    </location>
</feature>
<name>A0A0S4KVN2_9BACT</name>
<reference evidence="5" key="1">
    <citation type="submission" date="2015-09" db="EMBL/GenBank/DDBJ databases">
        <authorList>
            <person name="Daims H."/>
        </authorList>
    </citation>
    <scope>NUCLEOTIDE SEQUENCE [LARGE SCALE GENOMIC DNA]</scope>
</reference>
<evidence type="ECO:0000313" key="4">
    <source>
        <dbReference type="EMBL" id="CUQ67408.1"/>
    </source>
</evidence>
<feature type="transmembrane region" description="Helical" evidence="1">
    <location>
        <begin position="303"/>
        <end position="321"/>
    </location>
</feature>